<dbReference type="GO" id="GO:0005886">
    <property type="term" value="C:plasma membrane"/>
    <property type="evidence" value="ECO:0007669"/>
    <property type="project" value="UniProtKB-SubCell"/>
</dbReference>
<feature type="transmembrane region" description="Helical" evidence="7">
    <location>
        <begin position="16"/>
        <end position="34"/>
    </location>
</feature>
<gene>
    <name evidence="9" type="ORF">SAMN04515671_2368</name>
</gene>
<dbReference type="PANTHER" id="PTHR34582">
    <property type="entry name" value="UPF0702 TRANSMEMBRANE PROTEIN YCAP"/>
    <property type="match status" value="1"/>
</dbReference>
<evidence type="ECO:0000256" key="1">
    <source>
        <dbReference type="ARBA" id="ARBA00004651"/>
    </source>
</evidence>
<keyword evidence="10" id="KW-1185">Reference proteome</keyword>
<feature type="transmembrane region" description="Helical" evidence="7">
    <location>
        <begin position="41"/>
        <end position="61"/>
    </location>
</feature>
<dbReference type="Gene3D" id="3.30.240.20">
    <property type="entry name" value="bsu07140 like domains"/>
    <property type="match status" value="1"/>
</dbReference>
<reference evidence="9 10" key="1">
    <citation type="submission" date="2016-10" db="EMBL/GenBank/DDBJ databases">
        <authorList>
            <person name="de Groot N.N."/>
        </authorList>
    </citation>
    <scope>NUCLEOTIDE SEQUENCE [LARGE SCALE GENOMIC DNA]</scope>
    <source>
        <strain evidence="10">P4-7,KCTC 19426,CECT 7604</strain>
    </source>
</reference>
<accession>A0A1H0NIL1</accession>
<comment type="subcellular location">
    <subcellularLocation>
        <location evidence="1">Cell membrane</location>
        <topology evidence="1">Multi-pass membrane protein</topology>
    </subcellularLocation>
</comment>
<dbReference type="EMBL" id="LT629710">
    <property type="protein sequence ID" value="SDO92245.1"/>
    <property type="molecule type" value="Genomic_DNA"/>
</dbReference>
<evidence type="ECO:0000256" key="5">
    <source>
        <dbReference type="ARBA" id="ARBA00022989"/>
    </source>
</evidence>
<evidence type="ECO:0000313" key="10">
    <source>
        <dbReference type="Proteomes" id="UP000198741"/>
    </source>
</evidence>
<dbReference type="STRING" id="1090615.SAMN04515671_2368"/>
<name>A0A1H0NIL1_9ACTN</name>
<sequence>MWHSLFVVQIPVLEKIIRTVAVYVLIVLIFRIIGKRSISSLNTMDFVVMFLLSNVVQNAIIGNDNSYLGGAIGAVTLVATNTLVTRLALVSPAFRRLVEGTAVDVITDGVADRAALRRLGIRRDELDHAIRTQNGDDITEIGKGTLEPGGQLVLTLKPSEQDATHGDISELTTRLERIEALLLARSDGPA</sequence>
<evidence type="ECO:0000256" key="2">
    <source>
        <dbReference type="ARBA" id="ARBA00006448"/>
    </source>
</evidence>
<dbReference type="Pfam" id="PF04239">
    <property type="entry name" value="DUF421"/>
    <property type="match status" value="1"/>
</dbReference>
<keyword evidence="4 7" id="KW-0812">Transmembrane</keyword>
<dbReference type="AlphaFoldDB" id="A0A1H0NIL1"/>
<evidence type="ECO:0000256" key="4">
    <source>
        <dbReference type="ARBA" id="ARBA00022692"/>
    </source>
</evidence>
<protein>
    <submittedName>
        <fullName evidence="9">Uncharacterized membrane protein YcaP, DUF421 family</fullName>
    </submittedName>
</protein>
<feature type="transmembrane region" description="Helical" evidence="7">
    <location>
        <begin position="67"/>
        <end position="89"/>
    </location>
</feature>
<evidence type="ECO:0000256" key="3">
    <source>
        <dbReference type="ARBA" id="ARBA00022475"/>
    </source>
</evidence>
<evidence type="ECO:0000259" key="8">
    <source>
        <dbReference type="Pfam" id="PF04239"/>
    </source>
</evidence>
<dbReference type="PANTHER" id="PTHR34582:SF6">
    <property type="entry name" value="UPF0702 TRANSMEMBRANE PROTEIN YCAP"/>
    <property type="match status" value="1"/>
</dbReference>
<dbReference type="OrthoDB" id="9778331at2"/>
<organism evidence="9 10">
    <name type="scientific">Nakamurella panacisegetis</name>
    <dbReference type="NCBI Taxonomy" id="1090615"/>
    <lineage>
        <taxon>Bacteria</taxon>
        <taxon>Bacillati</taxon>
        <taxon>Actinomycetota</taxon>
        <taxon>Actinomycetes</taxon>
        <taxon>Nakamurellales</taxon>
        <taxon>Nakamurellaceae</taxon>
        <taxon>Nakamurella</taxon>
    </lineage>
</organism>
<keyword evidence="3" id="KW-1003">Cell membrane</keyword>
<evidence type="ECO:0000256" key="6">
    <source>
        <dbReference type="ARBA" id="ARBA00023136"/>
    </source>
</evidence>
<comment type="similarity">
    <text evidence="2">Belongs to the UPF0702 family.</text>
</comment>
<dbReference type="RefSeq" id="WP_090476117.1">
    <property type="nucleotide sequence ID" value="NZ_LT629710.1"/>
</dbReference>
<evidence type="ECO:0000313" key="9">
    <source>
        <dbReference type="EMBL" id="SDO92245.1"/>
    </source>
</evidence>
<evidence type="ECO:0000256" key="7">
    <source>
        <dbReference type="SAM" id="Phobius"/>
    </source>
</evidence>
<feature type="domain" description="YetF C-terminal" evidence="8">
    <location>
        <begin position="92"/>
        <end position="161"/>
    </location>
</feature>
<keyword evidence="6 7" id="KW-0472">Membrane</keyword>
<dbReference type="InterPro" id="IPR023090">
    <property type="entry name" value="UPF0702_alpha/beta_dom_sf"/>
</dbReference>
<keyword evidence="5 7" id="KW-1133">Transmembrane helix</keyword>
<proteinExistence type="inferred from homology"/>
<dbReference type="InterPro" id="IPR007353">
    <property type="entry name" value="DUF421"/>
</dbReference>
<dbReference type="Proteomes" id="UP000198741">
    <property type="component" value="Chromosome I"/>
</dbReference>